<evidence type="ECO:0000313" key="4">
    <source>
        <dbReference type="Proteomes" id="UP000249739"/>
    </source>
</evidence>
<feature type="compositionally biased region" description="Basic and acidic residues" evidence="1">
    <location>
        <begin position="23"/>
        <end position="33"/>
    </location>
</feature>
<gene>
    <name evidence="3" type="ORF">DI586_08310</name>
</gene>
<keyword evidence="2" id="KW-0472">Membrane</keyword>
<organism evidence="3 4">
    <name type="scientific">Micavibrio aeruginosavorus</name>
    <dbReference type="NCBI Taxonomy" id="349221"/>
    <lineage>
        <taxon>Bacteria</taxon>
        <taxon>Pseudomonadati</taxon>
        <taxon>Bdellovibrionota</taxon>
        <taxon>Bdellovibrionia</taxon>
        <taxon>Bdellovibrionales</taxon>
        <taxon>Pseudobdellovibrionaceae</taxon>
        <taxon>Micavibrio</taxon>
    </lineage>
</organism>
<reference evidence="3 4" key="1">
    <citation type="submission" date="2017-08" db="EMBL/GenBank/DDBJ databases">
        <title>Infants hospitalized years apart are colonized by the same room-sourced microbial strains.</title>
        <authorList>
            <person name="Brooks B."/>
            <person name="Olm M.R."/>
            <person name="Firek B.A."/>
            <person name="Baker R."/>
            <person name="Thomas B.C."/>
            <person name="Morowitz M.J."/>
            <person name="Banfield J.F."/>
        </authorList>
    </citation>
    <scope>NUCLEOTIDE SEQUENCE [LARGE SCALE GENOMIC DNA]</scope>
    <source>
        <strain evidence="3">S2_006_000_R2_64</strain>
    </source>
</reference>
<evidence type="ECO:0000256" key="1">
    <source>
        <dbReference type="SAM" id="MobiDB-lite"/>
    </source>
</evidence>
<name>A0A2W5HME0_9BACT</name>
<keyword evidence="2" id="KW-0812">Transmembrane</keyword>
<dbReference type="InterPro" id="IPR032820">
    <property type="entry name" value="ATPase_put"/>
</dbReference>
<keyword evidence="2" id="KW-1133">Transmembrane helix</keyword>
<dbReference type="Pfam" id="PF09527">
    <property type="entry name" value="ATPase_gene1"/>
    <property type="match status" value="1"/>
</dbReference>
<comment type="caution">
    <text evidence="3">The sequence shown here is derived from an EMBL/GenBank/DDBJ whole genome shotgun (WGS) entry which is preliminary data.</text>
</comment>
<accession>A0A2W5HME0</accession>
<dbReference type="EMBL" id="QFOT01000097">
    <property type="protein sequence ID" value="PZP54979.1"/>
    <property type="molecule type" value="Genomic_DNA"/>
</dbReference>
<feature type="transmembrane region" description="Helical" evidence="2">
    <location>
        <begin position="71"/>
        <end position="88"/>
    </location>
</feature>
<sequence>MSSDHNNDLSDLQSRIQQAKIAADPEKSGKNPDDATATQTGIRAVTDIIATPIVCGAAGIGIDHWFDTSPIFFILLALLGLCAGFWNLSRMMNGNDSSVGFKRLQNKEKEANKTQLSEKE</sequence>
<dbReference type="Proteomes" id="UP000249739">
    <property type="component" value="Unassembled WGS sequence"/>
</dbReference>
<dbReference type="AlphaFoldDB" id="A0A2W5HME0"/>
<protein>
    <recommendedName>
        <fullName evidence="5">ATP synthase protein I</fullName>
    </recommendedName>
</protein>
<evidence type="ECO:0000256" key="2">
    <source>
        <dbReference type="SAM" id="Phobius"/>
    </source>
</evidence>
<evidence type="ECO:0000313" key="3">
    <source>
        <dbReference type="EMBL" id="PZP54979.1"/>
    </source>
</evidence>
<evidence type="ECO:0008006" key="5">
    <source>
        <dbReference type="Google" id="ProtNLM"/>
    </source>
</evidence>
<feature type="region of interest" description="Disordered" evidence="1">
    <location>
        <begin position="1"/>
        <end position="37"/>
    </location>
</feature>
<proteinExistence type="predicted"/>